<proteinExistence type="predicted"/>
<dbReference type="EnsemblMetazoa" id="ACOM028116-RA">
    <property type="protein sequence ID" value="ACOM028116-PA.1"/>
    <property type="gene ID" value="ACOM028116"/>
</dbReference>
<protein>
    <submittedName>
        <fullName evidence="1">Uncharacterized protein</fullName>
    </submittedName>
</protein>
<organism evidence="1">
    <name type="scientific">Anopheles coluzzii</name>
    <name type="common">African malaria mosquito</name>
    <dbReference type="NCBI Taxonomy" id="1518534"/>
    <lineage>
        <taxon>Eukaryota</taxon>
        <taxon>Metazoa</taxon>
        <taxon>Ecdysozoa</taxon>
        <taxon>Arthropoda</taxon>
        <taxon>Hexapoda</taxon>
        <taxon>Insecta</taxon>
        <taxon>Pterygota</taxon>
        <taxon>Neoptera</taxon>
        <taxon>Endopterygota</taxon>
        <taxon>Diptera</taxon>
        <taxon>Nematocera</taxon>
        <taxon>Culicoidea</taxon>
        <taxon>Culicidae</taxon>
        <taxon>Anophelinae</taxon>
        <taxon>Anopheles</taxon>
    </lineage>
</organism>
<dbReference type="AlphaFoldDB" id="A0A8W7PB72"/>
<evidence type="ECO:0000313" key="1">
    <source>
        <dbReference type="EnsemblMetazoa" id="ACOM028116-PA.1"/>
    </source>
</evidence>
<accession>A0A8W7PB72</accession>
<name>A0A8W7PB72_ANOCL</name>
<sequence length="104" mass="11869">MRFSWAFWCSSSNVSGIGSYTNAFSSIMPIRLMEAAIRAAPRHAFHSPVGCFISANVWQNEARYRAFFSCTDIFFQSPFSFSRRAYKKKKNKAAGEKSHPEEIN</sequence>
<dbReference type="Proteomes" id="UP000075882">
    <property type="component" value="Unassembled WGS sequence"/>
</dbReference>
<reference evidence="1" key="1">
    <citation type="submission" date="2022-08" db="UniProtKB">
        <authorList>
            <consortium name="EnsemblMetazoa"/>
        </authorList>
    </citation>
    <scope>IDENTIFICATION</scope>
</reference>